<dbReference type="InterPro" id="IPR010989">
    <property type="entry name" value="SNARE"/>
</dbReference>
<dbReference type="AlphaFoldDB" id="A0A9N8ZZL0"/>
<evidence type="ECO:0000313" key="13">
    <source>
        <dbReference type="Proteomes" id="UP000789739"/>
    </source>
</evidence>
<comment type="subcellular location">
    <subcellularLocation>
        <location evidence="8">Prevacuolar compartment membrane</location>
        <topology evidence="8">Single-pass type IV membrane protein</topology>
    </subcellularLocation>
</comment>
<keyword evidence="6 9" id="KW-0175">Coiled coil</keyword>
<evidence type="ECO:0000256" key="6">
    <source>
        <dbReference type="ARBA" id="ARBA00023054"/>
    </source>
</evidence>
<dbReference type="GO" id="GO:0048280">
    <property type="term" value="P:vesicle fusion with Golgi apparatus"/>
    <property type="evidence" value="ECO:0007669"/>
    <property type="project" value="TreeGrafter"/>
</dbReference>
<dbReference type="GO" id="GO:0005794">
    <property type="term" value="C:Golgi apparatus"/>
    <property type="evidence" value="ECO:0007669"/>
    <property type="project" value="InterPro"/>
</dbReference>
<evidence type="ECO:0000256" key="2">
    <source>
        <dbReference type="ARBA" id="ARBA00022448"/>
    </source>
</evidence>
<comment type="caution">
    <text evidence="12">The sequence shown here is derived from an EMBL/GenBank/DDBJ whole genome shotgun (WGS) entry which is preliminary data.</text>
</comment>
<dbReference type="Pfam" id="PF12352">
    <property type="entry name" value="V-SNARE_C"/>
    <property type="match status" value="1"/>
</dbReference>
<evidence type="ECO:0000256" key="7">
    <source>
        <dbReference type="ARBA" id="ARBA00023136"/>
    </source>
</evidence>
<proteinExistence type="inferred from homology"/>
<feature type="transmembrane region" description="Helical" evidence="10">
    <location>
        <begin position="205"/>
        <end position="224"/>
    </location>
</feature>
<dbReference type="GO" id="GO:0042147">
    <property type="term" value="P:retrograde transport, endosome to Golgi"/>
    <property type="evidence" value="ECO:0007669"/>
    <property type="project" value="TreeGrafter"/>
</dbReference>
<dbReference type="GO" id="GO:0005829">
    <property type="term" value="C:cytosol"/>
    <property type="evidence" value="ECO:0007669"/>
    <property type="project" value="GOC"/>
</dbReference>
<keyword evidence="3 10" id="KW-0812">Transmembrane</keyword>
<evidence type="ECO:0000256" key="5">
    <source>
        <dbReference type="ARBA" id="ARBA00022989"/>
    </source>
</evidence>
<feature type="domain" description="Vesicle transport v-SNARE N-terminal" evidence="11">
    <location>
        <begin position="8"/>
        <end position="96"/>
    </location>
</feature>
<dbReference type="FunFam" id="1.20.5.110:FF:000002">
    <property type="entry name" value="Vesicle transport through interaction with t-SNAREsB"/>
    <property type="match status" value="1"/>
</dbReference>
<organism evidence="12 13">
    <name type="scientific">Paraglomus brasilianum</name>
    <dbReference type="NCBI Taxonomy" id="144538"/>
    <lineage>
        <taxon>Eukaryota</taxon>
        <taxon>Fungi</taxon>
        <taxon>Fungi incertae sedis</taxon>
        <taxon>Mucoromycota</taxon>
        <taxon>Glomeromycotina</taxon>
        <taxon>Glomeromycetes</taxon>
        <taxon>Paraglomerales</taxon>
        <taxon>Paraglomeraceae</taxon>
        <taxon>Paraglomus</taxon>
    </lineage>
</organism>
<evidence type="ECO:0000256" key="9">
    <source>
        <dbReference type="SAM" id="Coils"/>
    </source>
</evidence>
<dbReference type="Pfam" id="PF05008">
    <property type="entry name" value="V-SNARE"/>
    <property type="match status" value="1"/>
</dbReference>
<dbReference type="PANTHER" id="PTHR21230:SF26">
    <property type="entry name" value="VESICLE TRANSPORT THROUGH INTERACTION WITH T-SNARES HOMOLOG 1A"/>
    <property type="match status" value="1"/>
</dbReference>
<dbReference type="GO" id="GO:0016236">
    <property type="term" value="P:macroautophagy"/>
    <property type="evidence" value="ECO:0007669"/>
    <property type="project" value="TreeGrafter"/>
</dbReference>
<evidence type="ECO:0000259" key="11">
    <source>
        <dbReference type="Pfam" id="PF05008"/>
    </source>
</evidence>
<dbReference type="Gene3D" id="1.20.5.110">
    <property type="match status" value="1"/>
</dbReference>
<dbReference type="OrthoDB" id="430637at2759"/>
<gene>
    <name evidence="12" type="ORF">PBRASI_LOCUS3254</name>
</gene>
<dbReference type="SUPFAM" id="SSF58038">
    <property type="entry name" value="SNARE fusion complex"/>
    <property type="match status" value="1"/>
</dbReference>
<dbReference type="Proteomes" id="UP000789739">
    <property type="component" value="Unassembled WGS sequence"/>
</dbReference>
<evidence type="ECO:0000256" key="4">
    <source>
        <dbReference type="ARBA" id="ARBA00022927"/>
    </source>
</evidence>
<dbReference type="GO" id="GO:0012507">
    <property type="term" value="C:ER to Golgi transport vesicle membrane"/>
    <property type="evidence" value="ECO:0007669"/>
    <property type="project" value="TreeGrafter"/>
</dbReference>
<keyword evidence="2" id="KW-0813">Transport</keyword>
<dbReference type="CDD" id="cd15862">
    <property type="entry name" value="SNARE_Vti1"/>
    <property type="match status" value="1"/>
</dbReference>
<sequence>MASSAAGSELFESYEQDFKLLYNSINQKINNIPTQSGEERKVTLRAIDREIDEATEIFSQMDIEIINMPSASRSRLQARLKTHKSDLENLKRDVKMAASRAPGPTDREQLLSARNGTDLDSAAVDQRARLLMGTERLTESSLRLQESHRVALETETVGASVLDDLRRQREQILHTQTTLTEADSYIDKASRTLRTMTRRMATSRAITIIIIIILVALILFVVYAKLFH</sequence>
<feature type="coiled-coil region" evidence="9">
    <location>
        <begin position="73"/>
        <end position="100"/>
    </location>
</feature>
<evidence type="ECO:0000256" key="10">
    <source>
        <dbReference type="SAM" id="Phobius"/>
    </source>
</evidence>
<evidence type="ECO:0000256" key="3">
    <source>
        <dbReference type="ARBA" id="ARBA00022692"/>
    </source>
</evidence>
<comment type="similarity">
    <text evidence="1">Belongs to the VTI1 family.</text>
</comment>
<dbReference type="InterPro" id="IPR038407">
    <property type="entry name" value="v-SNARE_N_sf"/>
</dbReference>
<dbReference type="GO" id="GO:0006896">
    <property type="term" value="P:Golgi to vacuole transport"/>
    <property type="evidence" value="ECO:0007669"/>
    <property type="project" value="TreeGrafter"/>
</dbReference>
<name>A0A9N8ZZL0_9GLOM</name>
<dbReference type="GO" id="GO:0005789">
    <property type="term" value="C:endoplasmic reticulum membrane"/>
    <property type="evidence" value="ECO:0007669"/>
    <property type="project" value="TreeGrafter"/>
</dbReference>
<evidence type="ECO:0000256" key="1">
    <source>
        <dbReference type="ARBA" id="ARBA00006108"/>
    </source>
</evidence>
<keyword evidence="7 10" id="KW-0472">Membrane</keyword>
<keyword evidence="5 10" id="KW-1133">Transmembrane helix</keyword>
<dbReference type="GO" id="GO:0000149">
    <property type="term" value="F:SNARE binding"/>
    <property type="evidence" value="ECO:0007669"/>
    <property type="project" value="TreeGrafter"/>
</dbReference>
<evidence type="ECO:0000313" key="12">
    <source>
        <dbReference type="EMBL" id="CAG8513768.1"/>
    </source>
</evidence>
<dbReference type="EMBL" id="CAJVPI010000287">
    <property type="protein sequence ID" value="CAG8513768.1"/>
    <property type="molecule type" value="Genomic_DNA"/>
</dbReference>
<dbReference type="GO" id="GO:0006891">
    <property type="term" value="P:intra-Golgi vesicle-mediated transport"/>
    <property type="evidence" value="ECO:0007669"/>
    <property type="project" value="TreeGrafter"/>
</dbReference>
<dbReference type="FunFam" id="1.20.58.400:FF:000001">
    <property type="entry name" value="Vesicle transport through interaction with t-SNAREs homolog 1A"/>
    <property type="match status" value="1"/>
</dbReference>
<accession>A0A9N8ZZL0</accession>
<dbReference type="InterPro" id="IPR007705">
    <property type="entry name" value="Vesicle_trsprt_v-SNARE_N"/>
</dbReference>
<dbReference type="InterPro" id="IPR027027">
    <property type="entry name" value="GOSR2/Membrin/Bos1"/>
</dbReference>
<dbReference type="GO" id="GO:0031902">
    <property type="term" value="C:late endosome membrane"/>
    <property type="evidence" value="ECO:0007669"/>
    <property type="project" value="TreeGrafter"/>
</dbReference>
<dbReference type="PIRSF" id="PIRSF028865">
    <property type="entry name" value="Membrin-2"/>
    <property type="match status" value="1"/>
</dbReference>
<keyword evidence="4" id="KW-0653">Protein transport</keyword>
<evidence type="ECO:0000256" key="8">
    <source>
        <dbReference type="ARBA" id="ARBA00060376"/>
    </source>
</evidence>
<dbReference type="SUPFAM" id="SSF47661">
    <property type="entry name" value="t-snare proteins"/>
    <property type="match status" value="1"/>
</dbReference>
<protein>
    <submittedName>
        <fullName evidence="12">5219_t:CDS:1</fullName>
    </submittedName>
</protein>
<dbReference type="PANTHER" id="PTHR21230">
    <property type="entry name" value="VESICLE TRANSPORT V-SNARE PROTEIN VTI1-RELATED"/>
    <property type="match status" value="1"/>
</dbReference>
<keyword evidence="13" id="KW-1185">Reference proteome</keyword>
<dbReference type="GO" id="GO:0005484">
    <property type="term" value="F:SNAP receptor activity"/>
    <property type="evidence" value="ECO:0007669"/>
    <property type="project" value="InterPro"/>
</dbReference>
<dbReference type="GO" id="GO:0031201">
    <property type="term" value="C:SNARE complex"/>
    <property type="evidence" value="ECO:0007669"/>
    <property type="project" value="TreeGrafter"/>
</dbReference>
<dbReference type="GO" id="GO:0006886">
    <property type="term" value="P:intracellular protein transport"/>
    <property type="evidence" value="ECO:0007669"/>
    <property type="project" value="InterPro"/>
</dbReference>
<reference evidence="12" key="1">
    <citation type="submission" date="2021-06" db="EMBL/GenBank/DDBJ databases">
        <authorList>
            <person name="Kallberg Y."/>
            <person name="Tangrot J."/>
            <person name="Rosling A."/>
        </authorList>
    </citation>
    <scope>NUCLEOTIDE SEQUENCE</scope>
    <source>
        <strain evidence="12">BR232B</strain>
    </source>
</reference>
<dbReference type="Gene3D" id="1.20.58.400">
    <property type="entry name" value="t-snare proteins"/>
    <property type="match status" value="1"/>
</dbReference>